<feature type="non-terminal residue" evidence="1">
    <location>
        <position position="123"/>
    </location>
</feature>
<dbReference type="SUPFAM" id="SSF53720">
    <property type="entry name" value="ALDH-like"/>
    <property type="match status" value="1"/>
</dbReference>
<comment type="caution">
    <text evidence="1">The sequence shown here is derived from an EMBL/GenBank/DDBJ whole genome shotgun (WGS) entry which is preliminary data.</text>
</comment>
<accession>A0A7J6U754</accession>
<sequence>MLTSATRRFVPAAVGAVAHSTRAFTSMATGSLDFINFDPYQTDGEPVKLHNFLNGQWVPAAKTTDIVDPLTGRAMLRMPDTGVGDLEPFVKSMRAIPKSGLHNPFRNVERYRMYGDISHKLAA</sequence>
<protein>
    <submittedName>
        <fullName evidence="1">Succinate-semialdehyde dehydrogenase, mitochondrial</fullName>
    </submittedName>
</protein>
<proteinExistence type="predicted"/>
<name>A0A7J6U754_PEROL</name>
<dbReference type="GO" id="GO:0016491">
    <property type="term" value="F:oxidoreductase activity"/>
    <property type="evidence" value="ECO:0007669"/>
    <property type="project" value="InterPro"/>
</dbReference>
<reference evidence="1 2" key="1">
    <citation type="submission" date="2020-04" db="EMBL/GenBank/DDBJ databases">
        <title>Perkinsus olseni comparative genomics.</title>
        <authorList>
            <person name="Bogema D.R."/>
        </authorList>
    </citation>
    <scope>NUCLEOTIDE SEQUENCE [LARGE SCALE GENOMIC DNA]</scope>
    <source>
        <strain evidence="1 2">ATCC PRA-207</strain>
    </source>
</reference>
<dbReference type="Proteomes" id="UP000553632">
    <property type="component" value="Unassembled WGS sequence"/>
</dbReference>
<dbReference type="InterPro" id="IPR016161">
    <property type="entry name" value="Ald_DH/histidinol_DH"/>
</dbReference>
<keyword evidence="2" id="KW-1185">Reference proteome</keyword>
<evidence type="ECO:0000313" key="1">
    <source>
        <dbReference type="EMBL" id="KAF4752491.1"/>
    </source>
</evidence>
<evidence type="ECO:0000313" key="2">
    <source>
        <dbReference type="Proteomes" id="UP000553632"/>
    </source>
</evidence>
<dbReference type="AlphaFoldDB" id="A0A7J6U754"/>
<dbReference type="EMBL" id="JABANO010006024">
    <property type="protein sequence ID" value="KAF4752491.1"/>
    <property type="molecule type" value="Genomic_DNA"/>
</dbReference>
<organism evidence="1 2">
    <name type="scientific">Perkinsus olseni</name>
    <name type="common">Perkinsus atlanticus</name>
    <dbReference type="NCBI Taxonomy" id="32597"/>
    <lineage>
        <taxon>Eukaryota</taxon>
        <taxon>Sar</taxon>
        <taxon>Alveolata</taxon>
        <taxon>Perkinsozoa</taxon>
        <taxon>Perkinsea</taxon>
        <taxon>Perkinsida</taxon>
        <taxon>Perkinsidae</taxon>
        <taxon>Perkinsus</taxon>
    </lineage>
</organism>
<gene>
    <name evidence="1" type="primary">ALDH5A1_4</name>
    <name evidence="1" type="ORF">FOZ63_009978</name>
</gene>